<keyword evidence="11" id="KW-1185">Reference proteome</keyword>
<reference evidence="10" key="1">
    <citation type="submission" date="2022-12" db="EMBL/GenBank/DDBJ databases">
        <title>Polyphasic identification of a Novel Hot-Spring Cyanobacterium Ocullathermofonsia sinensis gen nov. sp. nov. and Genomic Insights on its Adaptations to the Thermal Habitat.</title>
        <authorList>
            <person name="Daroch M."/>
            <person name="Tang J."/>
            <person name="Jiang Y."/>
        </authorList>
    </citation>
    <scope>NUCLEOTIDE SEQUENCE</scope>
    <source>
        <strain evidence="10">PKUAC-SCTA174</strain>
    </source>
</reference>
<evidence type="ECO:0000256" key="1">
    <source>
        <dbReference type="ARBA" id="ARBA00011900"/>
    </source>
</evidence>
<keyword evidence="5" id="KW-0680">Restriction system</keyword>
<dbReference type="Pfam" id="PF07669">
    <property type="entry name" value="Eco57I"/>
    <property type="match status" value="1"/>
</dbReference>
<dbReference type="RefSeq" id="WP_268610656.1">
    <property type="nucleotide sequence ID" value="NZ_CP113797.1"/>
</dbReference>
<dbReference type="SUPFAM" id="SSF53335">
    <property type="entry name" value="S-adenosyl-L-methionine-dependent methyltransferases"/>
    <property type="match status" value="1"/>
</dbReference>
<keyword evidence="2 10" id="KW-0489">Methyltransferase</keyword>
<dbReference type="Pfam" id="PF12950">
    <property type="entry name" value="TaqI_C"/>
    <property type="match status" value="1"/>
</dbReference>
<dbReference type="PROSITE" id="PS00092">
    <property type="entry name" value="N6_MTASE"/>
    <property type="match status" value="1"/>
</dbReference>
<dbReference type="Gene3D" id="3.90.220.10">
    <property type="entry name" value="Adenine-n6-DNA-methyltransferase Taqi, Chain A, domain 2"/>
    <property type="match status" value="1"/>
</dbReference>
<dbReference type="GO" id="GO:0009307">
    <property type="term" value="P:DNA restriction-modification system"/>
    <property type="evidence" value="ECO:0007669"/>
    <property type="project" value="UniProtKB-KW"/>
</dbReference>
<organism evidence="10 11">
    <name type="scientific">Thermocoleostomius sinensis A174</name>
    <dbReference type="NCBI Taxonomy" id="2016057"/>
    <lineage>
        <taxon>Bacteria</taxon>
        <taxon>Bacillati</taxon>
        <taxon>Cyanobacteriota</taxon>
        <taxon>Cyanophyceae</taxon>
        <taxon>Oculatellales</taxon>
        <taxon>Oculatellaceae</taxon>
        <taxon>Thermocoleostomius</taxon>
    </lineage>
</organism>
<dbReference type="GO" id="GO:0032259">
    <property type="term" value="P:methylation"/>
    <property type="evidence" value="ECO:0007669"/>
    <property type="project" value="UniProtKB-KW"/>
</dbReference>
<keyword evidence="6" id="KW-0238">DNA-binding</keyword>
<keyword evidence="3" id="KW-0808">Transferase</keyword>
<dbReference type="PRINTS" id="PR00507">
    <property type="entry name" value="N12N6MTFRASE"/>
</dbReference>
<feature type="domain" description="Type II methyltransferase M.TaqI-like" evidence="8">
    <location>
        <begin position="222"/>
        <end position="424"/>
    </location>
</feature>
<dbReference type="InterPro" id="IPR029063">
    <property type="entry name" value="SAM-dependent_MTases_sf"/>
</dbReference>
<accession>A0A9E8ZD91</accession>
<dbReference type="KEGG" id="tsin:OXH18_01475"/>
<dbReference type="Proteomes" id="UP001163152">
    <property type="component" value="Chromosome"/>
</dbReference>
<sequence length="724" mass="83134">MRELLTAFLKDLARWRKFLRNWLAESEVGLDATQLDRTVQDIIDRAICLHLCASCKIAACWHCLILQPIHGSPTMILDRWVQATLQRLESFMQTCEINALPIALLGYSYEQFLSMNQTSNRKAQGAYYTPPDVVDYLIKHTLVPCLAKQRVTCLDFDLSQALRILDPACGGGAFLLRAYQYLLDWYQTQGNDNPDMHRSQFYQTYGGEWRLTLAAKQSILLNHIYGVDCDPTAVKLTQRSLLLQLLEGSAEEATIHLAQANWTVNSLRLDVTRLDKQICCGDALVGSDFYAQEPVDFNADDRIKPLDWEQAFPNAMKSGGFDVVIGNPPWLFTRTAKFDDRLKHYYQRHYFARSSLTETSRAKQTGKINLFTVFLFKFIELLHPNGRIGIVVPNTLLRTTVYEQARKYILDQCHIEQIVELGHDSISAITASVTLLILGKNATCSTLMVAQSIAPNAPIRILNKHLFLNNTSYVFSLSSSQQYQIFEKIMSTSARLSTLTQEIIEGIVCRKDQISTHPFTDRHQRLLEGKDVSRYAIAFRNKYLLFDRSQLHRPRPNYVWDSHEKIILRRIGGGTRALTGVLDTEYYYTFASTNNILLKADCPYDIRYVLALLNSQLLNDFYIQKFTNQSRLTVNIAKTFLEQLPIRSLNLNCSTDKQKHDRLVQAVDHMQSLHCQFKLAASPDEQHRLQQQIDTIDQQIDRWVYDLYELTETEIQRLKTPAAC</sequence>
<keyword evidence="4" id="KW-0949">S-adenosyl-L-methionine</keyword>
<comment type="catalytic activity">
    <reaction evidence="7">
        <text>a 2'-deoxyadenosine in DNA + S-adenosyl-L-methionine = an N(6)-methyl-2'-deoxyadenosine in DNA + S-adenosyl-L-homocysteine + H(+)</text>
        <dbReference type="Rhea" id="RHEA:15197"/>
        <dbReference type="Rhea" id="RHEA-COMP:12418"/>
        <dbReference type="Rhea" id="RHEA-COMP:12419"/>
        <dbReference type="ChEBI" id="CHEBI:15378"/>
        <dbReference type="ChEBI" id="CHEBI:57856"/>
        <dbReference type="ChEBI" id="CHEBI:59789"/>
        <dbReference type="ChEBI" id="CHEBI:90615"/>
        <dbReference type="ChEBI" id="CHEBI:90616"/>
        <dbReference type="EC" id="2.1.1.72"/>
    </reaction>
</comment>
<dbReference type="InterPro" id="IPR011639">
    <property type="entry name" value="MethylTrfase_TaqI-like_dom"/>
</dbReference>
<dbReference type="InterPro" id="IPR023135">
    <property type="entry name" value="N6_DNA_MeTrfase_TaqI_C"/>
</dbReference>
<evidence type="ECO:0000256" key="5">
    <source>
        <dbReference type="ARBA" id="ARBA00022747"/>
    </source>
</evidence>
<proteinExistence type="predicted"/>
<evidence type="ECO:0000313" key="10">
    <source>
        <dbReference type="EMBL" id="WAL60696.1"/>
    </source>
</evidence>
<dbReference type="InterPro" id="IPR025931">
    <property type="entry name" value="TaqI_C"/>
</dbReference>
<gene>
    <name evidence="10" type="ORF">OXH18_01475</name>
</gene>
<evidence type="ECO:0000256" key="6">
    <source>
        <dbReference type="ARBA" id="ARBA00023125"/>
    </source>
</evidence>
<dbReference type="PANTHER" id="PTHR33841">
    <property type="entry name" value="DNA METHYLTRANSFERASE YEEA-RELATED"/>
    <property type="match status" value="1"/>
</dbReference>
<dbReference type="AlphaFoldDB" id="A0A9E8ZD91"/>
<evidence type="ECO:0000256" key="4">
    <source>
        <dbReference type="ARBA" id="ARBA00022691"/>
    </source>
</evidence>
<dbReference type="PANTHER" id="PTHR33841:SF1">
    <property type="entry name" value="DNA METHYLTRANSFERASE A"/>
    <property type="match status" value="1"/>
</dbReference>
<evidence type="ECO:0000256" key="3">
    <source>
        <dbReference type="ARBA" id="ARBA00022679"/>
    </source>
</evidence>
<evidence type="ECO:0000313" key="11">
    <source>
        <dbReference type="Proteomes" id="UP001163152"/>
    </source>
</evidence>
<dbReference type="InterPro" id="IPR050953">
    <property type="entry name" value="N4_N6_ade-DNA_methylase"/>
</dbReference>
<dbReference type="Gene3D" id="3.40.50.150">
    <property type="entry name" value="Vaccinia Virus protein VP39"/>
    <property type="match status" value="1"/>
</dbReference>
<feature type="domain" description="TaqI-like C-terminal specificity" evidence="9">
    <location>
        <begin position="526"/>
        <end position="646"/>
    </location>
</feature>
<name>A0A9E8ZD91_9CYAN</name>
<evidence type="ECO:0000256" key="2">
    <source>
        <dbReference type="ARBA" id="ARBA00022603"/>
    </source>
</evidence>
<protein>
    <recommendedName>
        <fullName evidence="1">site-specific DNA-methyltransferase (adenine-specific)</fullName>
        <ecNumber evidence="1">2.1.1.72</ecNumber>
    </recommendedName>
</protein>
<evidence type="ECO:0000259" key="9">
    <source>
        <dbReference type="Pfam" id="PF12950"/>
    </source>
</evidence>
<dbReference type="GO" id="GO:0009007">
    <property type="term" value="F:site-specific DNA-methyltransferase (adenine-specific) activity"/>
    <property type="evidence" value="ECO:0007669"/>
    <property type="project" value="UniProtKB-EC"/>
</dbReference>
<dbReference type="GO" id="GO:0003677">
    <property type="term" value="F:DNA binding"/>
    <property type="evidence" value="ECO:0007669"/>
    <property type="project" value="UniProtKB-KW"/>
</dbReference>
<dbReference type="InterPro" id="IPR002052">
    <property type="entry name" value="DNA_methylase_N6_adenine_CS"/>
</dbReference>
<evidence type="ECO:0000256" key="7">
    <source>
        <dbReference type="ARBA" id="ARBA00047942"/>
    </source>
</evidence>
<dbReference type="EC" id="2.1.1.72" evidence="1"/>
<dbReference type="EMBL" id="CP113797">
    <property type="protein sequence ID" value="WAL60696.1"/>
    <property type="molecule type" value="Genomic_DNA"/>
</dbReference>
<evidence type="ECO:0000259" key="8">
    <source>
        <dbReference type="Pfam" id="PF07669"/>
    </source>
</evidence>